<dbReference type="Pfam" id="PF14559">
    <property type="entry name" value="TPR_19"/>
    <property type="match status" value="1"/>
</dbReference>
<dbReference type="InterPro" id="IPR027379">
    <property type="entry name" value="CLS_N"/>
</dbReference>
<dbReference type="Gene3D" id="1.25.40.10">
    <property type="entry name" value="Tetratricopeptide repeat domain"/>
    <property type="match status" value="1"/>
</dbReference>
<evidence type="ECO:0000256" key="3">
    <source>
        <dbReference type="ARBA" id="ARBA00022692"/>
    </source>
</evidence>
<protein>
    <submittedName>
        <fullName evidence="8">Tetratricopeptide repeat protein</fullName>
    </submittedName>
</protein>
<evidence type="ECO:0000259" key="7">
    <source>
        <dbReference type="Pfam" id="PF13396"/>
    </source>
</evidence>
<evidence type="ECO:0000256" key="1">
    <source>
        <dbReference type="ARBA" id="ARBA00004651"/>
    </source>
</evidence>
<dbReference type="SUPFAM" id="SSF48452">
    <property type="entry name" value="TPR-like"/>
    <property type="match status" value="1"/>
</dbReference>
<keyword evidence="2" id="KW-1003">Cell membrane</keyword>
<evidence type="ECO:0000256" key="4">
    <source>
        <dbReference type="ARBA" id="ARBA00022989"/>
    </source>
</evidence>
<accession>A0A517PIJ7</accession>
<feature type="domain" description="Cardiolipin synthase N-terminal" evidence="7">
    <location>
        <begin position="43"/>
        <end position="81"/>
    </location>
</feature>
<name>A0A517PIJ7_9PLAN</name>
<sequence>MFAQQEPVSTPPPDPYLNDPALYGAPSPLWSFMESVIGIVVMVFWIWMLIDCLRKDPDRFLWFWVILFFPPFGALIYFFLRWLPSNQFQLPEFARPFFRQRRLNELETAAMQIGNPYQFVRWGDALKDAGINQKSLEAYQQALAKEPDNLQALWGAAQIEMKFKEFETAQQRCKQILEADPEYKFGDVSLMYCKTVCELDSAEQAREELARHAKRWRQPEALYLLATLEAEAGDHQAARKTLQGMLLDINASPRGIARKFVRWKSKARRLLKRLPRS</sequence>
<keyword evidence="9" id="KW-1185">Reference proteome</keyword>
<proteinExistence type="predicted"/>
<feature type="transmembrane region" description="Helical" evidence="6">
    <location>
        <begin position="60"/>
        <end position="80"/>
    </location>
</feature>
<evidence type="ECO:0000313" key="8">
    <source>
        <dbReference type="EMBL" id="QDT19203.1"/>
    </source>
</evidence>
<feature type="transmembrane region" description="Helical" evidence="6">
    <location>
        <begin position="29"/>
        <end position="48"/>
    </location>
</feature>
<gene>
    <name evidence="8" type="ORF">HG66A1_09670</name>
</gene>
<evidence type="ECO:0000256" key="2">
    <source>
        <dbReference type="ARBA" id="ARBA00022475"/>
    </source>
</evidence>
<evidence type="ECO:0000256" key="6">
    <source>
        <dbReference type="SAM" id="Phobius"/>
    </source>
</evidence>
<dbReference type="AlphaFoldDB" id="A0A517PIJ7"/>
<dbReference type="Proteomes" id="UP000320421">
    <property type="component" value="Chromosome"/>
</dbReference>
<evidence type="ECO:0000256" key="5">
    <source>
        <dbReference type="ARBA" id="ARBA00023136"/>
    </source>
</evidence>
<dbReference type="Pfam" id="PF13396">
    <property type="entry name" value="PLDc_N"/>
    <property type="match status" value="1"/>
</dbReference>
<evidence type="ECO:0000313" key="9">
    <source>
        <dbReference type="Proteomes" id="UP000320421"/>
    </source>
</evidence>
<dbReference type="InterPro" id="IPR011990">
    <property type="entry name" value="TPR-like_helical_dom_sf"/>
</dbReference>
<keyword evidence="4 6" id="KW-1133">Transmembrane helix</keyword>
<dbReference type="GO" id="GO:0005886">
    <property type="term" value="C:plasma membrane"/>
    <property type="evidence" value="ECO:0007669"/>
    <property type="project" value="UniProtKB-SubCell"/>
</dbReference>
<keyword evidence="3 6" id="KW-0812">Transmembrane</keyword>
<dbReference type="Pfam" id="PF13432">
    <property type="entry name" value="TPR_16"/>
    <property type="match status" value="1"/>
</dbReference>
<organism evidence="8 9">
    <name type="scientific">Gimesia chilikensis</name>
    <dbReference type="NCBI Taxonomy" id="2605989"/>
    <lineage>
        <taxon>Bacteria</taxon>
        <taxon>Pseudomonadati</taxon>
        <taxon>Planctomycetota</taxon>
        <taxon>Planctomycetia</taxon>
        <taxon>Planctomycetales</taxon>
        <taxon>Planctomycetaceae</taxon>
        <taxon>Gimesia</taxon>
    </lineage>
</organism>
<reference evidence="8 9" key="1">
    <citation type="submission" date="2019-02" db="EMBL/GenBank/DDBJ databases">
        <title>Deep-cultivation of Planctomycetes and their phenomic and genomic characterization uncovers novel biology.</title>
        <authorList>
            <person name="Wiegand S."/>
            <person name="Jogler M."/>
            <person name="Boedeker C."/>
            <person name="Pinto D."/>
            <person name="Vollmers J."/>
            <person name="Rivas-Marin E."/>
            <person name="Kohn T."/>
            <person name="Peeters S.H."/>
            <person name="Heuer A."/>
            <person name="Rast P."/>
            <person name="Oberbeckmann S."/>
            <person name="Bunk B."/>
            <person name="Jeske O."/>
            <person name="Meyerdierks A."/>
            <person name="Storesund J.E."/>
            <person name="Kallscheuer N."/>
            <person name="Luecker S."/>
            <person name="Lage O.M."/>
            <person name="Pohl T."/>
            <person name="Merkel B.J."/>
            <person name="Hornburger P."/>
            <person name="Mueller R.-W."/>
            <person name="Bruemmer F."/>
            <person name="Labrenz M."/>
            <person name="Spormann A.M."/>
            <person name="Op den Camp H."/>
            <person name="Overmann J."/>
            <person name="Amann R."/>
            <person name="Jetten M.S.M."/>
            <person name="Mascher T."/>
            <person name="Medema M.H."/>
            <person name="Devos D.P."/>
            <person name="Kaster A.-K."/>
            <person name="Ovreas L."/>
            <person name="Rohde M."/>
            <person name="Galperin M.Y."/>
            <person name="Jogler C."/>
        </authorList>
    </citation>
    <scope>NUCLEOTIDE SEQUENCE [LARGE SCALE GENOMIC DNA]</scope>
    <source>
        <strain evidence="8 9">HG66A1</strain>
    </source>
</reference>
<dbReference type="EMBL" id="CP036266">
    <property type="protein sequence ID" value="QDT19203.1"/>
    <property type="molecule type" value="Genomic_DNA"/>
</dbReference>
<dbReference type="RefSeq" id="WP_197993820.1">
    <property type="nucleotide sequence ID" value="NZ_CP036266.1"/>
</dbReference>
<comment type="subcellular location">
    <subcellularLocation>
        <location evidence="1">Cell membrane</location>
        <topology evidence="1">Multi-pass membrane protein</topology>
    </subcellularLocation>
</comment>
<keyword evidence="5 6" id="KW-0472">Membrane</keyword>